<proteinExistence type="predicted"/>
<feature type="compositionally biased region" description="Basic residues" evidence="1">
    <location>
        <begin position="175"/>
        <end position="184"/>
    </location>
</feature>
<feature type="compositionally biased region" description="Low complexity" evidence="1">
    <location>
        <begin position="110"/>
        <end position="120"/>
    </location>
</feature>
<feature type="compositionally biased region" description="Basic and acidic residues" evidence="1">
    <location>
        <begin position="374"/>
        <end position="387"/>
    </location>
</feature>
<evidence type="ECO:0000256" key="1">
    <source>
        <dbReference type="SAM" id="MobiDB-lite"/>
    </source>
</evidence>
<feature type="compositionally biased region" description="Basic and acidic residues" evidence="1">
    <location>
        <begin position="280"/>
        <end position="290"/>
    </location>
</feature>
<accession>J5QLT6</accession>
<dbReference type="AlphaFoldDB" id="J5QLT6"/>
<gene>
    <name evidence="2" type="ORF">A1Q1_03036</name>
</gene>
<dbReference type="VEuPathDB" id="FungiDB:A1Q1_03036"/>
<feature type="compositionally biased region" description="Basic and acidic residues" evidence="1">
    <location>
        <begin position="121"/>
        <end position="174"/>
    </location>
</feature>
<feature type="compositionally biased region" description="Basic and acidic residues" evidence="1">
    <location>
        <begin position="218"/>
        <end position="273"/>
    </location>
</feature>
<evidence type="ECO:0000313" key="3">
    <source>
        <dbReference type="Proteomes" id="UP000002748"/>
    </source>
</evidence>
<sequence length="423" mass="49443">MSLNTVVNKLMRAAASVPLDVSDDVLDAHVAKILAEEAKINELKWAEMGLGAYLEREAERSSPDPNAPKPNKRFLASMIKSVDGHNKALLKEQARSAKDARTMKGGGSGMSRLFGGAMKGAAKDAERAGRRDRERNDARRDDRARRHDYDDRRSRRRDDQDYDRRQDHSPDLRDRRRSRSRSRSTSRDREPLRDRSRDRYDRRERDRSPQRRSRRDRSRSIDRNDRRKRDSSRDRERRRDRDRDRDHVRERSRDRKDRRDRSREREDRRDRDRSPKRRSRTNDKRSSDRQRRPRPPSSSPPPPPPPDSPPAIPSHPISRMDKYFKQDYDPRLDVGPVPKEGIVADVGWDNMLAVLKERGQKRRRHSPGLSSSPEPERKSRHDAESSRSGRIGPSLPTEDKGSKSLLDMEYTPHGGMRAWDVGK</sequence>
<dbReference type="PANTHER" id="PTHR40132">
    <property type="entry name" value="PRE-MRNA-SPLICING FACTOR 38B"/>
    <property type="match status" value="1"/>
</dbReference>
<name>J5QLT6_TRIAS</name>
<comment type="caution">
    <text evidence="2">The sequence shown here is derived from an EMBL/GenBank/DDBJ whole genome shotgun (WGS) entry which is preliminary data.</text>
</comment>
<feature type="compositionally biased region" description="Pro residues" evidence="1">
    <location>
        <begin position="295"/>
        <end position="313"/>
    </location>
</feature>
<dbReference type="PANTHER" id="PTHR40132:SF1">
    <property type="entry name" value="PRE-MRNA-SPLICING FACTOR 38B"/>
    <property type="match status" value="1"/>
</dbReference>
<dbReference type="KEGG" id="tasa:A1Q1_03036"/>
<reference evidence="2 3" key="1">
    <citation type="journal article" date="2012" name="Eukaryot. Cell">
        <title>Draft genome sequence of CBS 2479, the standard type strain of Trichosporon asahii.</title>
        <authorList>
            <person name="Yang R.Y."/>
            <person name="Li H.T."/>
            <person name="Zhu H."/>
            <person name="Zhou G.P."/>
            <person name="Wang M."/>
            <person name="Wang L."/>
        </authorList>
    </citation>
    <scope>NUCLEOTIDE SEQUENCE [LARGE SCALE GENOMIC DNA]</scope>
    <source>
        <strain evidence="3">ATCC 90039 / CBS 2479 / JCM 2466 / KCTC 7840 / NCYC 2677 / UAMH 7654</strain>
    </source>
</reference>
<feature type="compositionally biased region" description="Basic and acidic residues" evidence="1">
    <location>
        <begin position="185"/>
        <end position="209"/>
    </location>
</feature>
<dbReference type="OrthoDB" id="2431475at2759"/>
<feature type="compositionally biased region" description="Basic and acidic residues" evidence="1">
    <location>
        <begin position="93"/>
        <end position="102"/>
    </location>
</feature>
<dbReference type="HOGENOM" id="CLU_014120_1_0_1"/>
<dbReference type="EMBL" id="ALBS01000217">
    <property type="protein sequence ID" value="EJT47998.1"/>
    <property type="molecule type" value="Genomic_DNA"/>
</dbReference>
<organism evidence="2 3">
    <name type="scientific">Trichosporon asahii var. asahii (strain ATCC 90039 / CBS 2479 / JCM 2466 / KCTC 7840 / NBRC 103889/ NCYC 2677 / UAMH 7654)</name>
    <name type="common">Yeast</name>
    <dbReference type="NCBI Taxonomy" id="1186058"/>
    <lineage>
        <taxon>Eukaryota</taxon>
        <taxon>Fungi</taxon>
        <taxon>Dikarya</taxon>
        <taxon>Basidiomycota</taxon>
        <taxon>Agaricomycotina</taxon>
        <taxon>Tremellomycetes</taxon>
        <taxon>Trichosporonales</taxon>
        <taxon>Trichosporonaceae</taxon>
        <taxon>Trichosporon</taxon>
    </lineage>
</organism>
<dbReference type="GeneID" id="25986549"/>
<feature type="compositionally biased region" description="Basic and acidic residues" evidence="1">
    <location>
        <begin position="318"/>
        <end position="332"/>
    </location>
</feature>
<dbReference type="RefSeq" id="XP_014179740.1">
    <property type="nucleotide sequence ID" value="XM_014324265.1"/>
</dbReference>
<feature type="region of interest" description="Disordered" evidence="1">
    <location>
        <begin position="93"/>
        <end position="423"/>
    </location>
</feature>
<evidence type="ECO:0000313" key="2">
    <source>
        <dbReference type="EMBL" id="EJT47998.1"/>
    </source>
</evidence>
<protein>
    <submittedName>
        <fullName evidence="2">Uncharacterized protein</fullName>
    </submittedName>
</protein>
<dbReference type="Proteomes" id="UP000002748">
    <property type="component" value="Unassembled WGS sequence"/>
</dbReference>